<evidence type="ECO:0000313" key="2">
    <source>
        <dbReference type="EMBL" id="RKX69807.1"/>
    </source>
</evidence>
<evidence type="ECO:0000256" key="1">
    <source>
        <dbReference type="SAM" id="MobiDB-lite"/>
    </source>
</evidence>
<dbReference type="Proteomes" id="UP000268469">
    <property type="component" value="Unassembled WGS sequence"/>
</dbReference>
<organism evidence="2 3">
    <name type="scientific">candidate division WOR-3 bacterium</name>
    <dbReference type="NCBI Taxonomy" id="2052148"/>
    <lineage>
        <taxon>Bacteria</taxon>
        <taxon>Bacteria division WOR-3</taxon>
    </lineage>
</organism>
<name>A0A660SGH8_UNCW3</name>
<reference evidence="2 3" key="1">
    <citation type="submission" date="2018-06" db="EMBL/GenBank/DDBJ databases">
        <title>Extensive metabolic versatility and redundancy in microbially diverse, dynamic hydrothermal sediments.</title>
        <authorList>
            <person name="Dombrowski N."/>
            <person name="Teske A."/>
            <person name="Baker B.J."/>
        </authorList>
    </citation>
    <scope>NUCLEOTIDE SEQUENCE [LARGE SCALE GENOMIC DNA]</scope>
    <source>
        <strain evidence="2">B36_G15</strain>
    </source>
</reference>
<dbReference type="InterPro" id="IPR021388">
    <property type="entry name" value="DUF3024"/>
</dbReference>
<evidence type="ECO:0008006" key="4">
    <source>
        <dbReference type="Google" id="ProtNLM"/>
    </source>
</evidence>
<protein>
    <recommendedName>
        <fullName evidence="4">DUF3024 domain-containing protein</fullName>
    </recommendedName>
</protein>
<dbReference type="Pfam" id="PF11225">
    <property type="entry name" value="DUF3024"/>
    <property type="match status" value="1"/>
</dbReference>
<gene>
    <name evidence="2" type="ORF">DRP53_07060</name>
</gene>
<feature type="region of interest" description="Disordered" evidence="1">
    <location>
        <begin position="1"/>
        <end position="21"/>
    </location>
</feature>
<dbReference type="AlphaFoldDB" id="A0A660SGH8"/>
<dbReference type="EMBL" id="QNBE01000065">
    <property type="protein sequence ID" value="RKX69807.1"/>
    <property type="molecule type" value="Genomic_DNA"/>
</dbReference>
<evidence type="ECO:0000313" key="3">
    <source>
        <dbReference type="Proteomes" id="UP000268469"/>
    </source>
</evidence>
<comment type="caution">
    <text evidence="2">The sequence shown here is derived from an EMBL/GenBank/DDBJ whole genome shotgun (WGS) entry which is preliminary data.</text>
</comment>
<proteinExistence type="predicted"/>
<sequence>MLSKNKDDQFADVPDSSSDPMAQKAEKYLLKNMKIPEHLGITIRVTKKGGRYYVSEWRTGKQSFTGKPVEHPIARIAPIRGKGDEWQLAWMGKDLKWQNLDETYRGTFDYCLKMIIEDPGGFFWG</sequence>
<accession>A0A660SGH8</accession>